<reference evidence="3 4" key="1">
    <citation type="submission" date="2018-08" db="EMBL/GenBank/DDBJ databases">
        <title>A genome reference for cultivated species of the human gut microbiota.</title>
        <authorList>
            <person name="Zou Y."/>
            <person name="Xue W."/>
            <person name="Luo G."/>
        </authorList>
    </citation>
    <scope>NUCLEOTIDE SEQUENCE [LARGE SCALE GENOMIC DNA]</scope>
    <source>
        <strain evidence="3 4">AF21-24</strain>
    </source>
</reference>
<dbReference type="AlphaFoldDB" id="A0A412L4W8"/>
<dbReference type="SUPFAM" id="SSF52540">
    <property type="entry name" value="P-loop containing nucleoside triphosphate hydrolases"/>
    <property type="match status" value="1"/>
</dbReference>
<name>A0A412L4W8_9FIRM</name>
<dbReference type="InterPro" id="IPR049730">
    <property type="entry name" value="SNF2/RAD54-like_C"/>
</dbReference>
<accession>A0A412L4W8</accession>
<evidence type="ECO:0000259" key="2">
    <source>
        <dbReference type="PROSITE" id="PS51194"/>
    </source>
</evidence>
<dbReference type="CDD" id="cd18793">
    <property type="entry name" value="SF2_C_SNF"/>
    <property type="match status" value="1"/>
</dbReference>
<dbReference type="GO" id="GO:0016787">
    <property type="term" value="F:hydrolase activity"/>
    <property type="evidence" value="ECO:0007669"/>
    <property type="project" value="UniProtKB-KW"/>
</dbReference>
<sequence length="667" mass="77243">MIKTLQQAKITREERVKLISDAESLHSFNSMLNRTRRKDIQDFCIRRPYTLAVEFTERQQELHDELLRFESNALLQLHGSARSIPFMMSTIKRQAASCIFGLAPHIRDLIKRRFQQMEDDPDLDYSPGFTFDGTDANALEALAQNLLAMADNLPDEDPKFDQMLEAIMEKQKQENNKIILFSTFRYTLYYLKKKLLDAGLRVEQVDGNVKDAMRQEFRARFELPKEDADAIDILLFTEVGSEGLDYQFCDMMINYDLPWNPMRIEQRIGRIDRRGQQSETVSIYNMITNGTVDADIYFRCLMRIGIFESSIGECEEILGDIATQLDHIGMDTTLTDEERKIKLEQMADNEVRRIQEMNRLEEEEKEFFGFDLSEYMTSQEIHNAENPWLTQKSLQILIEQYLYRRLGQGSYILGEGDAKQLRLSAAARAELRDDFRKLPSGRNAVRQSWDVYLKGKAPIHPITFDAETAEKKRDNFFITAMHPLAKQAAAYFASNEQAYIRLQYATENLPNGSYHFSVYAWSYVGINPHFKLVVVCDDDVIAAELPDILQEAQSGAAAVKMQPSDWDMLERKQVKLWMDEKAEEIKEAENTSTFKIESLSNNFRNRKRSLEQKIIDTSSESIRRMYTSELESATESYELKVAEIRKKVDQTDIHTTLIANGILEVVN</sequence>
<evidence type="ECO:0000313" key="3">
    <source>
        <dbReference type="EMBL" id="RGS76033.1"/>
    </source>
</evidence>
<evidence type="ECO:0000313" key="4">
    <source>
        <dbReference type="Proteomes" id="UP000284242"/>
    </source>
</evidence>
<gene>
    <name evidence="3" type="ORF">DWX77_01700</name>
</gene>
<dbReference type="InterPro" id="IPR001650">
    <property type="entry name" value="Helicase_C-like"/>
</dbReference>
<dbReference type="PANTHER" id="PTHR45766">
    <property type="entry name" value="DNA ANNEALING HELICASE AND ENDONUCLEASE ZRANB3 FAMILY MEMBER"/>
    <property type="match status" value="1"/>
</dbReference>
<keyword evidence="1" id="KW-0378">Hydrolase</keyword>
<dbReference type="PROSITE" id="PS51194">
    <property type="entry name" value="HELICASE_CTER"/>
    <property type="match status" value="1"/>
</dbReference>
<feature type="domain" description="Helicase C-terminal" evidence="2">
    <location>
        <begin position="159"/>
        <end position="322"/>
    </location>
</feature>
<protein>
    <recommendedName>
        <fullName evidence="2">Helicase C-terminal domain-containing protein</fullName>
    </recommendedName>
</protein>
<dbReference type="PANTHER" id="PTHR45766:SF6">
    <property type="entry name" value="SWI_SNF-RELATED MATRIX-ASSOCIATED ACTIN-DEPENDENT REGULATOR OF CHROMATIN SUBFAMILY A-LIKE PROTEIN 1"/>
    <property type="match status" value="1"/>
</dbReference>
<evidence type="ECO:0000256" key="1">
    <source>
        <dbReference type="ARBA" id="ARBA00022801"/>
    </source>
</evidence>
<dbReference type="Pfam" id="PF00271">
    <property type="entry name" value="Helicase_C"/>
    <property type="match status" value="1"/>
</dbReference>
<organism evidence="3 4">
    <name type="scientific">Blautia obeum</name>
    <dbReference type="NCBI Taxonomy" id="40520"/>
    <lineage>
        <taxon>Bacteria</taxon>
        <taxon>Bacillati</taxon>
        <taxon>Bacillota</taxon>
        <taxon>Clostridia</taxon>
        <taxon>Lachnospirales</taxon>
        <taxon>Lachnospiraceae</taxon>
        <taxon>Blautia</taxon>
    </lineage>
</organism>
<dbReference type="InterPro" id="IPR027417">
    <property type="entry name" value="P-loop_NTPase"/>
</dbReference>
<dbReference type="EMBL" id="QRVV01000002">
    <property type="protein sequence ID" value="RGS76033.1"/>
    <property type="molecule type" value="Genomic_DNA"/>
</dbReference>
<dbReference type="SMART" id="SM00490">
    <property type="entry name" value="HELICc"/>
    <property type="match status" value="1"/>
</dbReference>
<dbReference type="Proteomes" id="UP000284242">
    <property type="component" value="Unassembled WGS sequence"/>
</dbReference>
<comment type="caution">
    <text evidence="3">The sequence shown here is derived from an EMBL/GenBank/DDBJ whole genome shotgun (WGS) entry which is preliminary data.</text>
</comment>
<dbReference type="Gene3D" id="3.40.50.300">
    <property type="entry name" value="P-loop containing nucleotide triphosphate hydrolases"/>
    <property type="match status" value="1"/>
</dbReference>
<proteinExistence type="predicted"/>